<accession>A0A427BCJ1</accession>
<feature type="domain" description="Transposase IS801/IS1294" evidence="1">
    <location>
        <begin position="109"/>
        <end position="244"/>
    </location>
</feature>
<sequence length="244" mass="28058">KTLRALTLCRTSALGGHVDACDACGNISISYNSCRNRHCPKCQGRKREKWIENRENELLPVPYFHVVFTIPDTLNSLVLQQPKMLYDILFESAWETLQTFGKNKNLQMGMIAVLHTWGQNLSLHPHLHCIVPGGGVDENGAWKNIKNDGKFLFPVKALSKVFRAKFCEKLKANLKDKFNENQENEYEKIRQNLWGKSWVIYAKKPFGSPKSVVEYLGRYTHKVAISNHRITNVTHQEVTINYKD</sequence>
<comment type="caution">
    <text evidence="3">The sequence shown here is derived from an EMBL/GenBank/DDBJ whole genome shotgun (WGS) entry which is preliminary data.</text>
</comment>
<gene>
    <name evidence="3" type="ORF">EGI89_15535</name>
</gene>
<evidence type="ECO:0000259" key="2">
    <source>
        <dbReference type="Pfam" id="PF14319"/>
    </source>
</evidence>
<dbReference type="RefSeq" id="WP_125350869.1">
    <property type="nucleotide sequence ID" value="NZ_RHPN01000094.1"/>
</dbReference>
<dbReference type="GO" id="GO:0003677">
    <property type="term" value="F:DNA binding"/>
    <property type="evidence" value="ECO:0007669"/>
    <property type="project" value="InterPro"/>
</dbReference>
<evidence type="ECO:0000313" key="4">
    <source>
        <dbReference type="Proteomes" id="UP000267844"/>
    </source>
</evidence>
<feature type="domain" description="Transposase zinc-binding" evidence="2">
    <location>
        <begin position="2"/>
        <end position="70"/>
    </location>
</feature>
<proteinExistence type="predicted"/>
<name>A0A427BCJ1_9FLAO</name>
<dbReference type="GO" id="GO:0006313">
    <property type="term" value="P:DNA transposition"/>
    <property type="evidence" value="ECO:0007669"/>
    <property type="project" value="InterPro"/>
</dbReference>
<feature type="non-terminal residue" evidence="3">
    <location>
        <position position="1"/>
    </location>
</feature>
<dbReference type="InterPro" id="IPR054832">
    <property type="entry name" value="transpos_IS91"/>
</dbReference>
<evidence type="ECO:0000313" key="3">
    <source>
        <dbReference type="EMBL" id="RRT86364.1"/>
    </source>
</evidence>
<protein>
    <submittedName>
        <fullName evidence="3">IS91 family transposase</fullName>
    </submittedName>
</protein>
<dbReference type="NCBIfam" id="NF033538">
    <property type="entry name" value="transpos_IS91"/>
    <property type="match status" value="1"/>
</dbReference>
<dbReference type="InterPro" id="IPR026889">
    <property type="entry name" value="Zn_Tnp"/>
</dbReference>
<dbReference type="Pfam" id="PF04986">
    <property type="entry name" value="Y2_Tnp"/>
    <property type="match status" value="1"/>
</dbReference>
<organism evidence="3 4">
    <name type="scientific">Empedobacter falsenii</name>
    <dbReference type="NCBI Taxonomy" id="343874"/>
    <lineage>
        <taxon>Bacteria</taxon>
        <taxon>Pseudomonadati</taxon>
        <taxon>Bacteroidota</taxon>
        <taxon>Flavobacteriia</taxon>
        <taxon>Flavobacteriales</taxon>
        <taxon>Weeksellaceae</taxon>
        <taxon>Empedobacter</taxon>
    </lineage>
</organism>
<dbReference type="PANTHER" id="PTHR37023">
    <property type="entry name" value="TRANSPOSASE"/>
    <property type="match status" value="1"/>
</dbReference>
<feature type="non-terminal residue" evidence="3">
    <location>
        <position position="244"/>
    </location>
</feature>
<evidence type="ECO:0000259" key="1">
    <source>
        <dbReference type="Pfam" id="PF04986"/>
    </source>
</evidence>
<reference evidence="3 4" key="1">
    <citation type="submission" date="2018-10" db="EMBL/GenBank/DDBJ databases">
        <title>Transmission dynamics of multidrug resistant bacteria on intensive care unit surfaces.</title>
        <authorList>
            <person name="D'Souza A.W."/>
            <person name="Potter R.F."/>
            <person name="Wallace M."/>
            <person name="Shupe A."/>
            <person name="Patel S."/>
            <person name="Sun S."/>
            <person name="Gul D."/>
            <person name="Kwon J.H."/>
            <person name="Andleeb S."/>
            <person name="Burnham C.-A.D."/>
            <person name="Dantas G."/>
        </authorList>
    </citation>
    <scope>NUCLEOTIDE SEQUENCE [LARGE SCALE GENOMIC DNA]</scope>
    <source>
        <strain evidence="3 4">WF_348</strain>
    </source>
</reference>
<dbReference type="Pfam" id="PF14319">
    <property type="entry name" value="Zn_Tnp_IS91"/>
    <property type="match status" value="1"/>
</dbReference>
<dbReference type="EMBL" id="RHPO01000094">
    <property type="protein sequence ID" value="RRT86364.1"/>
    <property type="molecule type" value="Genomic_DNA"/>
</dbReference>
<dbReference type="InterPro" id="IPR007069">
    <property type="entry name" value="Transposase_32"/>
</dbReference>
<dbReference type="Proteomes" id="UP000267844">
    <property type="component" value="Unassembled WGS sequence"/>
</dbReference>
<dbReference type="AlphaFoldDB" id="A0A427BCJ1"/>
<dbReference type="GO" id="GO:0004803">
    <property type="term" value="F:transposase activity"/>
    <property type="evidence" value="ECO:0007669"/>
    <property type="project" value="InterPro"/>
</dbReference>
<dbReference type="PANTHER" id="PTHR37023:SF1">
    <property type="entry name" value="ISSOD25 TRANSPOSASE TNPA_ISSOD25"/>
    <property type="match status" value="1"/>
</dbReference>